<reference evidence="18" key="2">
    <citation type="submission" date="2024-10" db="UniProtKB">
        <authorList>
            <consortium name="EnsemblProtists"/>
        </authorList>
    </citation>
    <scope>IDENTIFICATION</scope>
</reference>
<dbReference type="InterPro" id="IPR036291">
    <property type="entry name" value="NAD(P)-bd_dom_sf"/>
</dbReference>
<dbReference type="HOGENOM" id="CLU_009116_7_0_1"/>
<dbReference type="Gene3D" id="3.30.360.10">
    <property type="entry name" value="Dihydrodipicolinate Reductase, domain 2"/>
    <property type="match status" value="1"/>
</dbReference>
<proteinExistence type="inferred from homology"/>
<keyword evidence="10" id="KW-0520">NAD</keyword>
<dbReference type="Gene3D" id="3.40.50.720">
    <property type="entry name" value="NAD(P)-binding Rossmann-like Domain"/>
    <property type="match status" value="1"/>
</dbReference>
<dbReference type="GO" id="GO:0004072">
    <property type="term" value="F:aspartate kinase activity"/>
    <property type="evidence" value="ECO:0007669"/>
    <property type="project" value="UniProtKB-EC"/>
</dbReference>
<organism evidence="18 19">
    <name type="scientific">Emiliania huxleyi (strain CCMP1516)</name>
    <dbReference type="NCBI Taxonomy" id="280463"/>
    <lineage>
        <taxon>Eukaryota</taxon>
        <taxon>Haptista</taxon>
        <taxon>Haptophyta</taxon>
        <taxon>Prymnesiophyceae</taxon>
        <taxon>Isochrysidales</taxon>
        <taxon>Noelaerhabdaceae</taxon>
        <taxon>Emiliania</taxon>
    </lineage>
</organism>
<dbReference type="InterPro" id="IPR001341">
    <property type="entry name" value="Asp_kinase"/>
</dbReference>
<dbReference type="Gene3D" id="3.30.70.260">
    <property type="match status" value="2"/>
</dbReference>
<dbReference type="SUPFAM" id="SSF55021">
    <property type="entry name" value="ACT-like"/>
    <property type="match status" value="2"/>
</dbReference>
<dbReference type="GO" id="GO:0005524">
    <property type="term" value="F:ATP binding"/>
    <property type="evidence" value="ECO:0007669"/>
    <property type="project" value="UniProtKB-KW"/>
</dbReference>
<evidence type="ECO:0000256" key="13">
    <source>
        <dbReference type="ARBA" id="ARBA00044938"/>
    </source>
</evidence>
<dbReference type="UniPathway" id="UPA00050">
    <property type="reaction ID" value="UER00063"/>
</dbReference>
<evidence type="ECO:0008006" key="20">
    <source>
        <dbReference type="Google" id="ProtNLM"/>
    </source>
</evidence>
<dbReference type="Pfam" id="PF00696">
    <property type="entry name" value="AA_kinase"/>
    <property type="match status" value="1"/>
</dbReference>
<feature type="domain" description="Aspartokinase ACT" evidence="17">
    <location>
        <begin position="442"/>
        <end position="496"/>
    </location>
</feature>
<evidence type="ECO:0000313" key="19">
    <source>
        <dbReference type="Proteomes" id="UP000013827"/>
    </source>
</evidence>
<dbReference type="InterPro" id="IPR045865">
    <property type="entry name" value="ACT-like_dom_sf"/>
</dbReference>
<dbReference type="InterPro" id="IPR054352">
    <property type="entry name" value="ACT_Aspartokinase"/>
</dbReference>
<dbReference type="Pfam" id="PF00742">
    <property type="entry name" value="Homoserine_dh"/>
    <property type="match status" value="1"/>
</dbReference>
<name>A0A0D3K7Z2_EMIH1</name>
<dbReference type="InterPro" id="IPR001048">
    <property type="entry name" value="Asp/Glu/Uridylate_kinase"/>
</dbReference>
<evidence type="ECO:0000259" key="16">
    <source>
        <dbReference type="Pfam" id="PF00742"/>
    </source>
</evidence>
<keyword evidence="11" id="KW-0915">Sodium</keyword>
<sequence length="846" mass="89015">MAIVSARGGVTDKLIAVVETSKSDLPKAVQLLEAVAAEQVAVAREISSPDAAAAVERAINADVRSISATLQAFAMLKSVPTQALEVVSGYGEVWSALTMEAYLSSEGHASTWLDARDVLVVQTTGEAGLGDKGSTNTMGTDPLWEPSEAKLASWWAADARTQLRELDLAAAAPVVIVTGFVAATADGVPTTLKRSGSDYSATIFAKLMSASRITMWKNVDGVYTADPRRVPEAFPIDSLKYDEAIELAYFGAQVLHPSAMTPCIEADIPIYVRNIFNPAHPGTVITGRACSLETSSLGWAGEVKTARKQLRKAACPVPLGDNSAPIKGVTSVDSVAILNVQGTGLMPSVEMSSRLFSVLHRERVAVLMISQASADSSICLGIQESDADRALEAVRAEFFRELDATENIKISGISIEEDKSIVAVIGEGMAFRALNQLFTNCEGMAFRPGTGATFTKAMATAGVNIRAIAQGSSERQISLMVEREECTKALRAAHAALALSDTQAGKRRRSHPPQRWQHAALMICCCEAIGNSSSRLEAGESMAGELLKLLAGTGRLALAYRGSSPSALTGATAQLPTSLDGLAIDLKVTALASASASVLSNDGIDVASPNLWATASSSVGETLEGVTFAGCGYAEEGEDCLEMLTTHLLEDFNGNRIVIDATEDARVAEHYPRWLTLGAHNGAHIVSSNKLATGGPLATYRAAKNARSDANTQWLYECSGPGSGLPVISTLQDMQQTGDRIRRVEGVFSGTVNYVLESVRGGAPFSEAVAAAVAAGYAEPDPRDDLSCLDTQRKMLTLCREIGGMPDLEPEDLLVESLLPAALSGWEPDLASGKSVGVTASSSQSS</sequence>
<dbReference type="EnsemblProtists" id="EOD31877">
    <property type="protein sequence ID" value="EOD31877"/>
    <property type="gene ID" value="EMIHUDRAFT_456186"/>
</dbReference>
<keyword evidence="4" id="KW-0479">Metal-binding</keyword>
<keyword evidence="8" id="KW-0521">NADP</keyword>
<keyword evidence="3" id="KW-0808">Transferase</keyword>
<dbReference type="RefSeq" id="XP_005784306.1">
    <property type="nucleotide sequence ID" value="XM_005784249.1"/>
</dbReference>
<dbReference type="GeneID" id="17277151"/>
<dbReference type="PaxDb" id="2903-EOD31877"/>
<evidence type="ECO:0000256" key="10">
    <source>
        <dbReference type="ARBA" id="ARBA00023027"/>
    </source>
</evidence>
<keyword evidence="7" id="KW-0067">ATP-binding</keyword>
<dbReference type="SUPFAM" id="SSF51735">
    <property type="entry name" value="NAD(P)-binding Rossmann-fold domains"/>
    <property type="match status" value="1"/>
</dbReference>
<dbReference type="NCBIfam" id="TIGR00657">
    <property type="entry name" value="asp_kinases"/>
    <property type="match status" value="1"/>
</dbReference>
<evidence type="ECO:0000256" key="12">
    <source>
        <dbReference type="ARBA" id="ARBA00029440"/>
    </source>
</evidence>
<dbReference type="eggNOG" id="ENOG502QQBK">
    <property type="taxonomic scope" value="Eukaryota"/>
</dbReference>
<comment type="similarity">
    <text evidence="1">In the C-terminal section; belongs to the homoserine dehydrogenase family.</text>
</comment>
<evidence type="ECO:0000256" key="9">
    <source>
        <dbReference type="ARBA" id="ARBA00023002"/>
    </source>
</evidence>
<dbReference type="GO" id="GO:0009067">
    <property type="term" value="P:aspartate family amino acid biosynthetic process"/>
    <property type="evidence" value="ECO:0007669"/>
    <property type="project" value="InterPro"/>
</dbReference>
<evidence type="ECO:0000256" key="4">
    <source>
        <dbReference type="ARBA" id="ARBA00022723"/>
    </source>
</evidence>
<dbReference type="STRING" id="2903.R1DAG5"/>
<evidence type="ECO:0000256" key="8">
    <source>
        <dbReference type="ARBA" id="ARBA00022857"/>
    </source>
</evidence>
<dbReference type="InterPro" id="IPR036393">
    <property type="entry name" value="AceGlu_kinase-like_sf"/>
</dbReference>
<dbReference type="SUPFAM" id="SSF53633">
    <property type="entry name" value="Carbamate kinase-like"/>
    <property type="match status" value="1"/>
</dbReference>
<dbReference type="KEGG" id="ehx:EMIHUDRAFT_456186"/>
<evidence type="ECO:0000259" key="17">
    <source>
        <dbReference type="Pfam" id="PF22468"/>
    </source>
</evidence>
<dbReference type="GO" id="GO:0004412">
    <property type="term" value="F:homoserine dehydrogenase activity"/>
    <property type="evidence" value="ECO:0007669"/>
    <property type="project" value="InterPro"/>
</dbReference>
<dbReference type="PANTHER" id="PTHR43070:SF5">
    <property type="entry name" value="HOMOSERINE DEHYDROGENASE"/>
    <property type="match status" value="1"/>
</dbReference>
<evidence type="ECO:0000259" key="15">
    <source>
        <dbReference type="Pfam" id="PF00696"/>
    </source>
</evidence>
<dbReference type="GO" id="GO:0009090">
    <property type="term" value="P:homoserine biosynthetic process"/>
    <property type="evidence" value="ECO:0007669"/>
    <property type="project" value="TreeGrafter"/>
</dbReference>
<feature type="domain" description="Aspartokinase ACT" evidence="17">
    <location>
        <begin position="339"/>
        <end position="398"/>
    </location>
</feature>
<comment type="function">
    <text evidence="13">Bifunctional aspartate kinase and homoserine dehydrogenase that catalyzes the first and the third steps toward the synthesis of lysine, methionine and threonine from aspartate.</text>
</comment>
<evidence type="ECO:0000256" key="6">
    <source>
        <dbReference type="ARBA" id="ARBA00022777"/>
    </source>
</evidence>
<comment type="catalytic activity">
    <reaction evidence="14">
        <text>L-aspartate + ATP = 4-phospho-L-aspartate + ADP</text>
        <dbReference type="Rhea" id="RHEA:23776"/>
        <dbReference type="ChEBI" id="CHEBI:29991"/>
        <dbReference type="ChEBI" id="CHEBI:30616"/>
        <dbReference type="ChEBI" id="CHEBI:57535"/>
        <dbReference type="ChEBI" id="CHEBI:456216"/>
        <dbReference type="EC" id="2.7.2.4"/>
    </reaction>
    <physiologicalReaction direction="left-to-right" evidence="14">
        <dbReference type="Rhea" id="RHEA:23777"/>
    </physiologicalReaction>
</comment>
<dbReference type="Proteomes" id="UP000013827">
    <property type="component" value="Unassembled WGS sequence"/>
</dbReference>
<evidence type="ECO:0000256" key="2">
    <source>
        <dbReference type="ARBA" id="ARBA00010046"/>
    </source>
</evidence>
<keyword evidence="6" id="KW-0418">Kinase</keyword>
<evidence type="ECO:0000256" key="7">
    <source>
        <dbReference type="ARBA" id="ARBA00022840"/>
    </source>
</evidence>
<keyword evidence="5" id="KW-0547">Nucleotide-binding</keyword>
<evidence type="ECO:0000256" key="5">
    <source>
        <dbReference type="ARBA" id="ARBA00022741"/>
    </source>
</evidence>
<dbReference type="Pfam" id="PF22468">
    <property type="entry name" value="ACT_9"/>
    <property type="match status" value="2"/>
</dbReference>
<protein>
    <recommendedName>
        <fullName evidence="20">Homoserine dehydrogenase</fullName>
    </recommendedName>
</protein>
<dbReference type="SUPFAM" id="SSF55347">
    <property type="entry name" value="Glyceraldehyde-3-phosphate dehydrogenase-like, C-terminal domain"/>
    <property type="match status" value="1"/>
</dbReference>
<feature type="domain" description="Aspartate/glutamate/uridylate kinase" evidence="15">
    <location>
        <begin position="2"/>
        <end position="274"/>
    </location>
</feature>
<dbReference type="InterPro" id="IPR011147">
    <property type="entry name" value="Bifunc_Aspkin/hSer_DH"/>
</dbReference>
<evidence type="ECO:0000256" key="11">
    <source>
        <dbReference type="ARBA" id="ARBA00023053"/>
    </source>
</evidence>
<evidence type="ECO:0000256" key="3">
    <source>
        <dbReference type="ARBA" id="ARBA00022679"/>
    </source>
</evidence>
<dbReference type="InterPro" id="IPR001342">
    <property type="entry name" value="HDH_cat"/>
</dbReference>
<comment type="pathway">
    <text evidence="12">Amino-acid biosynthesis.</text>
</comment>
<dbReference type="AlphaFoldDB" id="A0A0D3K7Z2"/>
<evidence type="ECO:0000256" key="1">
    <source>
        <dbReference type="ARBA" id="ARBA00007952"/>
    </source>
</evidence>
<dbReference type="PANTHER" id="PTHR43070">
    <property type="match status" value="1"/>
</dbReference>
<feature type="domain" description="Homoserine dehydrogenase catalytic" evidence="16">
    <location>
        <begin position="726"/>
        <end position="819"/>
    </location>
</feature>
<dbReference type="GO" id="GO:0046872">
    <property type="term" value="F:metal ion binding"/>
    <property type="evidence" value="ECO:0007669"/>
    <property type="project" value="UniProtKB-KW"/>
</dbReference>
<dbReference type="Gene3D" id="3.40.1160.10">
    <property type="entry name" value="Acetylglutamate kinase-like"/>
    <property type="match status" value="1"/>
</dbReference>
<reference evidence="19" key="1">
    <citation type="journal article" date="2013" name="Nature">
        <title>Pan genome of the phytoplankton Emiliania underpins its global distribution.</title>
        <authorList>
            <person name="Read B.A."/>
            <person name="Kegel J."/>
            <person name="Klute M.J."/>
            <person name="Kuo A."/>
            <person name="Lefebvre S.C."/>
            <person name="Maumus F."/>
            <person name="Mayer C."/>
            <person name="Miller J."/>
            <person name="Monier A."/>
            <person name="Salamov A."/>
            <person name="Young J."/>
            <person name="Aguilar M."/>
            <person name="Claverie J.M."/>
            <person name="Frickenhaus S."/>
            <person name="Gonzalez K."/>
            <person name="Herman E.K."/>
            <person name="Lin Y.C."/>
            <person name="Napier J."/>
            <person name="Ogata H."/>
            <person name="Sarno A.F."/>
            <person name="Shmutz J."/>
            <person name="Schroeder D."/>
            <person name="de Vargas C."/>
            <person name="Verret F."/>
            <person name="von Dassow P."/>
            <person name="Valentin K."/>
            <person name="Van de Peer Y."/>
            <person name="Wheeler G."/>
            <person name="Dacks J.B."/>
            <person name="Delwiche C.F."/>
            <person name="Dyhrman S.T."/>
            <person name="Glockner G."/>
            <person name="John U."/>
            <person name="Richards T."/>
            <person name="Worden A.Z."/>
            <person name="Zhang X."/>
            <person name="Grigoriev I.V."/>
            <person name="Allen A.E."/>
            <person name="Bidle K."/>
            <person name="Borodovsky M."/>
            <person name="Bowler C."/>
            <person name="Brownlee C."/>
            <person name="Cock J.M."/>
            <person name="Elias M."/>
            <person name="Gladyshev V.N."/>
            <person name="Groth M."/>
            <person name="Guda C."/>
            <person name="Hadaegh A."/>
            <person name="Iglesias-Rodriguez M.D."/>
            <person name="Jenkins J."/>
            <person name="Jones B.M."/>
            <person name="Lawson T."/>
            <person name="Leese F."/>
            <person name="Lindquist E."/>
            <person name="Lobanov A."/>
            <person name="Lomsadze A."/>
            <person name="Malik S.B."/>
            <person name="Marsh M.E."/>
            <person name="Mackinder L."/>
            <person name="Mock T."/>
            <person name="Mueller-Roeber B."/>
            <person name="Pagarete A."/>
            <person name="Parker M."/>
            <person name="Probert I."/>
            <person name="Quesneville H."/>
            <person name="Raines C."/>
            <person name="Rensing S.A."/>
            <person name="Riano-Pachon D.M."/>
            <person name="Richier S."/>
            <person name="Rokitta S."/>
            <person name="Shiraiwa Y."/>
            <person name="Soanes D.M."/>
            <person name="van der Giezen M."/>
            <person name="Wahlund T.M."/>
            <person name="Williams B."/>
            <person name="Wilson W."/>
            <person name="Wolfe G."/>
            <person name="Wurch L.L."/>
        </authorList>
    </citation>
    <scope>NUCLEOTIDE SEQUENCE</scope>
</reference>
<comment type="similarity">
    <text evidence="2">In the N-terminal section; belongs to the aspartokinase family.</text>
</comment>
<accession>A0A0D3K7Z2</accession>
<evidence type="ECO:0000256" key="14">
    <source>
        <dbReference type="ARBA" id="ARBA00048561"/>
    </source>
</evidence>
<evidence type="ECO:0000313" key="18">
    <source>
        <dbReference type="EnsemblProtists" id="EOD31877"/>
    </source>
</evidence>
<keyword evidence="19" id="KW-1185">Reference proteome</keyword>
<dbReference type="CDD" id="cd04921">
    <property type="entry name" value="ACT_AKi-HSDH-ThrA-like_1"/>
    <property type="match status" value="1"/>
</dbReference>
<dbReference type="UniPathway" id="UPA00051">
    <property type="reaction ID" value="UER00465"/>
</dbReference>
<keyword evidence="9" id="KW-0560">Oxidoreductase</keyword>